<dbReference type="GeneID" id="39749578"/>
<feature type="region of interest" description="Disordered" evidence="1">
    <location>
        <begin position="77"/>
        <end position="143"/>
    </location>
</feature>
<dbReference type="RefSeq" id="XP_028545429.1">
    <property type="nucleotide sequence ID" value="XM_028689628.1"/>
</dbReference>
<evidence type="ECO:0008006" key="4">
    <source>
        <dbReference type="Google" id="ProtNLM"/>
    </source>
</evidence>
<feature type="region of interest" description="Disordered" evidence="1">
    <location>
        <begin position="399"/>
        <end position="435"/>
    </location>
</feature>
<feature type="compositionally biased region" description="Low complexity" evidence="1">
    <location>
        <begin position="1077"/>
        <end position="1132"/>
    </location>
</feature>
<dbReference type="EMBL" id="BDQF01000014">
    <property type="protein sequence ID" value="GAW82840.1"/>
    <property type="molecule type" value="Genomic_DNA"/>
</dbReference>
<feature type="region of interest" description="Disordered" evidence="1">
    <location>
        <begin position="1275"/>
        <end position="1302"/>
    </location>
</feature>
<dbReference type="Gene3D" id="2.120.10.80">
    <property type="entry name" value="Kelch-type beta propeller"/>
    <property type="match status" value="1"/>
</dbReference>
<feature type="compositionally biased region" description="Basic and acidic residues" evidence="1">
    <location>
        <begin position="88"/>
        <end position="138"/>
    </location>
</feature>
<dbReference type="Pfam" id="PF24681">
    <property type="entry name" value="Kelch_KLHDC2_KLHL20_DRC7"/>
    <property type="match status" value="1"/>
</dbReference>
<reference evidence="3" key="1">
    <citation type="submission" date="2017-04" db="EMBL/GenBank/DDBJ databases">
        <title>Plasmodium gonderi genome.</title>
        <authorList>
            <person name="Arisue N."/>
            <person name="Honma H."/>
            <person name="Kawai S."/>
            <person name="Tougan T."/>
            <person name="Tanabe K."/>
            <person name="Horii T."/>
        </authorList>
    </citation>
    <scope>NUCLEOTIDE SEQUENCE [LARGE SCALE GENOMIC DNA]</scope>
    <source>
        <strain evidence="3">ATCC 30045</strain>
    </source>
</reference>
<organism evidence="2 3">
    <name type="scientific">Plasmodium gonderi</name>
    <dbReference type="NCBI Taxonomy" id="77519"/>
    <lineage>
        <taxon>Eukaryota</taxon>
        <taxon>Sar</taxon>
        <taxon>Alveolata</taxon>
        <taxon>Apicomplexa</taxon>
        <taxon>Aconoidasida</taxon>
        <taxon>Haemosporida</taxon>
        <taxon>Plasmodiidae</taxon>
        <taxon>Plasmodium</taxon>
        <taxon>Plasmodium (Plasmodium)</taxon>
    </lineage>
</organism>
<sequence length="1471" mass="168465">MSLTLFCNDKRRKYLDTNKPVGRVGHSLHNYYELSSTDVISNFSLKEKGHPREDTDLLDERGQVDEVKQIRTPYAYTLNSSLDPNGENGRDEESHINNGKYEDHINRETEMWEKEEISRKLENANGEKKEEGRNKRGDTQNMGKQCKEENLKGMEVSLEYCKNGENFLRNNNELCDKQDKVKKEHNNMLTYGKHKVVLFGGALLEEEFVNNYSNGYLQSKDEEDEDVNNVKRNMMLMENYLHKTFNDVYICEEENNDFEYWTKVKTHNVPEPRAFHASCIVNLGLDGVFLFIHGGKVKNNKLANNRLCALNLSKISVRRAGMRSDNSSARTSHHASGEYTRADQSDTTSISSACEEIKSPKQRSTKYRRGECESDRLVYANFREENQSSCFNKTVIKDDWDENGKNSENEKNNNNGKPANEPPESHPGESQAEEGNYEKSFIHKSSVCMNVEKDKDNAEVSLVTSEKRDVDGGGEKWNNNKHFTGKSSNCIDSPTTTATATATTTTATKFCHKEESSNDIKANVPQLGNVPQETNVLLNNKKRKRTSSSSYLFSASNISVSSASALVTSSSSSSSSNSLPPCNSRFFRSNMYIHENNQFNNEVEEEEADEEEDDDDDHVLVNSRVPVKSLLMQENSLSCSSASSEDNTDDGDDSSSLKKVKRMWVHIKTAGKKPNNRYGHTLDFLYPHLILFGGNENIYDEENLFFKNDLWVLNINKCKTKYDKNRKKVLYFSWQEIEYQTIDPLGRYFHATTIWYDRENNVNNLILYGGKMKNRTSISNRLLSLQNNGNNWYWSILPVYVDPINENRSCHSLACSNNYIFIIGGEEYKYRYIEKMPSAVYSFKNKKFQYINEYSAKACLKCFIKNETIYSWGGFTDVSCNNNFMPSNFVTININPHIVCIQMKEDLGDDFDDNNNNLFLKEDVDSDDNIYNRMNKKIVKIQNKKMELEKDLLYQIKLNDNLNLRIKSQMHHYQKLVQLLNVKQLQNSHLLSMFKRQSVSAEGATVSDYTGVCDGLTYIQGLHLSHSEDHGLSYDAVQPMPYGISQSSYQNLPCQSLYEGNQRLSINTVNHSSFNRNSNNLSSNNLSSNNLSNNNLSSNNLNSNNLSSNNLNSNNLSSNNLSSNNLNSNNLNSNNLSSNNNCKHCNSADFKMIINEQENVMNHSRADIMNMATNELNNQYECSVIRQNSEMKNTLSELSMENVGTYKNMASNENIQSIPYTNSKNEKESRNIENNEFSQLQHEGVETIPTTSIFGMKNNEEDEMVHKVDENFRNVGNNSPNHHHHNDKQYNNYNQHHHNNNQHHHQHLPFEQIGNNDLINSQCPTSCSMHETVILDKDGIPSSEHKNNNYFNGFDCIFNGKYNSLDLLTNNNNIFIYDHCMTNLDQLINSPQIIASNNTMCNSSSTNRDVIYNEKEVSSVNYGNNENSQVQTESSSNAQRMTSNQRVRRKTAEKCLQLIEQDRLSRIMSEK</sequence>
<dbReference type="SUPFAM" id="SSF117281">
    <property type="entry name" value="Kelch motif"/>
    <property type="match status" value="1"/>
</dbReference>
<dbReference type="InterPro" id="IPR015915">
    <property type="entry name" value="Kelch-typ_b-propeller"/>
</dbReference>
<feature type="region of interest" description="Disordered" evidence="1">
    <location>
        <begin position="320"/>
        <end position="369"/>
    </location>
</feature>
<accession>A0A1Y1JKL9</accession>
<comment type="caution">
    <text evidence="2">The sequence shown here is derived from an EMBL/GenBank/DDBJ whole genome shotgun (WGS) entry which is preliminary data.</text>
</comment>
<evidence type="ECO:0000313" key="2">
    <source>
        <dbReference type="EMBL" id="GAW82840.1"/>
    </source>
</evidence>
<dbReference type="Proteomes" id="UP000195521">
    <property type="component" value="Unassembled WGS sequence"/>
</dbReference>
<evidence type="ECO:0000313" key="3">
    <source>
        <dbReference type="Proteomes" id="UP000195521"/>
    </source>
</evidence>
<proteinExistence type="predicted"/>
<dbReference type="OrthoDB" id="10251809at2759"/>
<feature type="compositionally biased region" description="Basic and acidic residues" evidence="1">
    <location>
        <begin position="399"/>
        <end position="411"/>
    </location>
</feature>
<gene>
    <name evidence="2" type="ORF">PGO_131120</name>
</gene>
<keyword evidence="3" id="KW-1185">Reference proteome</keyword>
<feature type="region of interest" description="Disordered" evidence="1">
    <location>
        <begin position="1422"/>
        <end position="1447"/>
    </location>
</feature>
<evidence type="ECO:0000256" key="1">
    <source>
        <dbReference type="SAM" id="MobiDB-lite"/>
    </source>
</evidence>
<protein>
    <recommendedName>
        <fullName evidence="4">Kelch domain-containing protein</fullName>
    </recommendedName>
</protein>
<feature type="compositionally biased region" description="Polar residues" evidence="1">
    <location>
        <begin position="1422"/>
        <end position="1445"/>
    </location>
</feature>
<name>A0A1Y1JKL9_PLAGO</name>
<feature type="region of interest" description="Disordered" evidence="1">
    <location>
        <begin position="1075"/>
        <end position="1132"/>
    </location>
</feature>
<dbReference type="OMA" id="NENRAYH"/>